<feature type="region of interest" description="Disordered" evidence="1">
    <location>
        <begin position="1"/>
        <end position="120"/>
    </location>
</feature>
<feature type="compositionally biased region" description="Basic and acidic residues" evidence="1">
    <location>
        <begin position="41"/>
        <end position="55"/>
    </location>
</feature>
<accession>A0ABV7M9H5</accession>
<dbReference type="EMBL" id="JBHRVA010000002">
    <property type="protein sequence ID" value="MFC3301542.1"/>
    <property type="molecule type" value="Genomic_DNA"/>
</dbReference>
<protein>
    <submittedName>
        <fullName evidence="2">Glycosyltransferase family 2 protein</fullName>
    </submittedName>
</protein>
<keyword evidence="3" id="KW-1185">Reference proteome</keyword>
<dbReference type="Proteomes" id="UP001595607">
    <property type="component" value="Unassembled WGS sequence"/>
</dbReference>
<feature type="compositionally biased region" description="Pro residues" evidence="1">
    <location>
        <begin position="65"/>
        <end position="79"/>
    </location>
</feature>
<evidence type="ECO:0000256" key="1">
    <source>
        <dbReference type="SAM" id="MobiDB-lite"/>
    </source>
</evidence>
<gene>
    <name evidence="2" type="ORF">ACFONP_02200</name>
</gene>
<feature type="compositionally biased region" description="Basic and acidic residues" evidence="1">
    <location>
        <begin position="109"/>
        <end position="119"/>
    </location>
</feature>
<evidence type="ECO:0000313" key="3">
    <source>
        <dbReference type="Proteomes" id="UP001595607"/>
    </source>
</evidence>
<sequence length="425" mass="45020">MGNDHGLSGLFDEDGSVRVKKPASKKSDAPKNDDLPPVLDDADKSPLHLLADKIGFDPSEGSAAPAPPPPPEKAPPAPEPEPEAFAPELAPPPPPSRPAAPKPAAAEAPRYRPADDGGHDAFAAALGAEPVARQPAPVPEMSAAKPAESLPRRGAPAPAVGGSILCFLIPSDDDRARRRTLEAINVAAGTGSVRLRSLPRDPSLMDEALFDALATSDSEFVAFLSAGTEPADDWAIEVQKVFEEYPSAGAVTVRAANADPLSPWARVGFFMDEVERQNGLASGLDTMVFRASVLREIGEQLGVVIRNGRLASAVEGRGHRIVTASEARVSIATPGDRREVIRHVKEQARLAARQRAKGKNPFTRFILAAGILLGYPFRIMTVRAAAKKSIGSTQFREVASKAAMAILADRHTRARTMLFPGKDKA</sequence>
<name>A0ABV7M9H5_9PROT</name>
<dbReference type="SUPFAM" id="SSF53448">
    <property type="entry name" value="Nucleotide-diphospho-sugar transferases"/>
    <property type="match status" value="1"/>
</dbReference>
<dbReference type="InterPro" id="IPR029044">
    <property type="entry name" value="Nucleotide-diphossugar_trans"/>
</dbReference>
<organism evidence="2 3">
    <name type="scientific">Parvularcula lutaonensis</name>
    <dbReference type="NCBI Taxonomy" id="491923"/>
    <lineage>
        <taxon>Bacteria</taxon>
        <taxon>Pseudomonadati</taxon>
        <taxon>Pseudomonadota</taxon>
        <taxon>Alphaproteobacteria</taxon>
        <taxon>Parvularculales</taxon>
        <taxon>Parvularculaceae</taxon>
        <taxon>Parvularcula</taxon>
    </lineage>
</organism>
<evidence type="ECO:0000313" key="2">
    <source>
        <dbReference type="EMBL" id="MFC3301542.1"/>
    </source>
</evidence>
<comment type="caution">
    <text evidence="2">The sequence shown here is derived from an EMBL/GenBank/DDBJ whole genome shotgun (WGS) entry which is preliminary data.</text>
</comment>
<proteinExistence type="predicted"/>
<dbReference type="RefSeq" id="WP_189572726.1">
    <property type="nucleotide sequence ID" value="NZ_BMXU01000001.1"/>
</dbReference>
<feature type="region of interest" description="Disordered" evidence="1">
    <location>
        <begin position="132"/>
        <end position="155"/>
    </location>
</feature>
<reference evidence="3" key="1">
    <citation type="journal article" date="2019" name="Int. J. Syst. Evol. Microbiol.">
        <title>The Global Catalogue of Microorganisms (GCM) 10K type strain sequencing project: providing services to taxonomists for standard genome sequencing and annotation.</title>
        <authorList>
            <consortium name="The Broad Institute Genomics Platform"/>
            <consortium name="The Broad Institute Genome Sequencing Center for Infectious Disease"/>
            <person name="Wu L."/>
            <person name="Ma J."/>
        </authorList>
    </citation>
    <scope>NUCLEOTIDE SEQUENCE [LARGE SCALE GENOMIC DNA]</scope>
    <source>
        <strain evidence="3">KCTC 22245</strain>
    </source>
</reference>
<feature type="compositionally biased region" description="Pro residues" evidence="1">
    <location>
        <begin position="89"/>
        <end position="101"/>
    </location>
</feature>
<feature type="compositionally biased region" description="Basic and acidic residues" evidence="1">
    <location>
        <begin position="25"/>
        <end position="34"/>
    </location>
</feature>